<keyword evidence="3" id="KW-0472">Membrane</keyword>
<dbReference type="NCBIfam" id="TIGR03504">
    <property type="entry name" value="FimV_Cterm"/>
    <property type="match status" value="1"/>
</dbReference>
<keyword evidence="1" id="KW-0175">Coiled coil</keyword>
<feature type="coiled-coil region" evidence="1">
    <location>
        <begin position="320"/>
        <end position="382"/>
    </location>
</feature>
<feature type="region of interest" description="Disordered" evidence="2">
    <location>
        <begin position="526"/>
        <end position="547"/>
    </location>
</feature>
<dbReference type="OrthoDB" id="5298707at2"/>
<reference evidence="6 7" key="1">
    <citation type="submission" date="2017-02" db="EMBL/GenBank/DDBJ databases">
        <title>Whole genome sequencing of Rhodanobacter lindaniclasticus DSM 17932.</title>
        <authorList>
            <person name="Kumar S."/>
            <person name="Patil P."/>
            <person name="Patil P.B."/>
        </authorList>
    </citation>
    <scope>NUCLEOTIDE SEQUENCE [LARGE SCALE GENOMIC DNA]</scope>
    <source>
        <strain evidence="6 7">DSM 17932</strain>
    </source>
</reference>
<evidence type="ECO:0000256" key="1">
    <source>
        <dbReference type="SAM" id="Coils"/>
    </source>
</evidence>
<feature type="region of interest" description="Disordered" evidence="2">
    <location>
        <begin position="257"/>
        <end position="320"/>
    </location>
</feature>
<accession>A0A4S3KFT1</accession>
<feature type="compositionally biased region" description="Low complexity" evidence="2">
    <location>
        <begin position="275"/>
        <end position="291"/>
    </location>
</feature>
<dbReference type="AlphaFoldDB" id="A0A4S3KFT1"/>
<evidence type="ECO:0000313" key="7">
    <source>
        <dbReference type="Proteomes" id="UP000306317"/>
    </source>
</evidence>
<evidence type="ECO:0000256" key="2">
    <source>
        <dbReference type="SAM" id="MobiDB-lite"/>
    </source>
</evidence>
<name>A0A4S3KFT1_9GAMM</name>
<comment type="caution">
    <text evidence="6">The sequence shown here is derived from an EMBL/GenBank/DDBJ whole genome shotgun (WGS) entry which is preliminary data.</text>
</comment>
<dbReference type="InterPro" id="IPR020011">
    <property type="entry name" value="FimV_C"/>
</dbReference>
<dbReference type="InterPro" id="IPR057840">
    <property type="entry name" value="FimV_N"/>
</dbReference>
<keyword evidence="3" id="KW-1133">Transmembrane helix</keyword>
<feature type="region of interest" description="Disordered" evidence="2">
    <location>
        <begin position="703"/>
        <end position="724"/>
    </location>
</feature>
<dbReference type="InterPro" id="IPR036779">
    <property type="entry name" value="LysM_dom_sf"/>
</dbReference>
<evidence type="ECO:0000259" key="5">
    <source>
        <dbReference type="Pfam" id="PF25800"/>
    </source>
</evidence>
<dbReference type="Proteomes" id="UP000306317">
    <property type="component" value="Unassembled WGS sequence"/>
</dbReference>
<dbReference type="Pfam" id="PF25800">
    <property type="entry name" value="FimV_N"/>
    <property type="match status" value="1"/>
</dbReference>
<dbReference type="RefSeq" id="WP_136258460.1">
    <property type="nucleotide sequence ID" value="NZ_MWIO01000026.1"/>
</dbReference>
<evidence type="ECO:0000313" key="6">
    <source>
        <dbReference type="EMBL" id="THD07475.1"/>
    </source>
</evidence>
<feature type="compositionally biased region" description="Low complexity" evidence="2">
    <location>
        <begin position="526"/>
        <end position="538"/>
    </location>
</feature>
<sequence length="774" mass="79144">MNRSLKLSMLVALALGSSQLLALDLGQVQVKSALGQPLLAEIPLHPANPAELQGLTVKLASSEQFARAGIVGGRTDIPLHFSVAAGAHPVIRITSSVPVNDPYLDLLIEVDGKDGPSVREYAILLDPPGTHSAVAAVAAPAPAVSPRQASPTPRPAQSAPAKASQPAPVTRAPTPAAVQNGRFPVQSGQTLSGIARSVAPAGVDVRQMMLALQQANPDAFYRDNINALKSGVVLRVPTASEAQAMTLAAAAAEVSRQNSDWRAGTPGSPAVVADAATRASSSGSPTTGTAGNEDRLALVPPQAGGAAAGGQSAGKADQSAASLRDELLRSREGLASLKQQSDDLKARLKDLNDINTKNEHLLSLKDSEIAELQAKLAAARKASGAPATAPAAAGTAAAEPLAVEPVVATAGSSAEVGESPLASAASASGVAPAASVAGMAPASAGSASLAMAGTAAVVTPAPAAASTAATEPAATPVPASAPARVVEQPWYMQTWAWAAAAGAVIVLILLAVLGRRRKPAAAAKAGSSLADRFGATPPADDDDLLADGDTDQEQLLDQLAEHPDDIYLHLELVTLYYSRRDVERFEAAAEAMHAHITDPAQDEWQDVVHMGEDLAPEHPLFDHHAEPADVDPEAAQAFDIDDYADDSDAPTVVSSLPPSLPASGKKVTGYSFDFDLTQPAAGESRTPPPATADDVTVVKPHAEPKASWDAPETGAPAAESVEFSDDPVDTKLDLARAYLDMGDADGARAMLGEVLKEGSQMQRDVARKLLDGLG</sequence>
<dbReference type="Gene3D" id="1.20.58.2200">
    <property type="match status" value="1"/>
</dbReference>
<dbReference type="InterPro" id="IPR020012">
    <property type="entry name" value="LysM_FimV"/>
</dbReference>
<evidence type="ECO:0000256" key="4">
    <source>
        <dbReference type="SAM" id="SignalP"/>
    </source>
</evidence>
<proteinExistence type="predicted"/>
<gene>
    <name evidence="6" type="ORF">B1991_09370</name>
</gene>
<protein>
    <submittedName>
        <fullName evidence="6">Fimbrial protein FimV</fullName>
    </submittedName>
</protein>
<dbReference type="EMBL" id="MWIO01000026">
    <property type="protein sequence ID" value="THD07475.1"/>
    <property type="molecule type" value="Genomic_DNA"/>
</dbReference>
<feature type="region of interest" description="Disordered" evidence="2">
    <location>
        <begin position="139"/>
        <end position="181"/>
    </location>
</feature>
<dbReference type="NCBIfam" id="TIGR03505">
    <property type="entry name" value="FimV_core"/>
    <property type="match status" value="1"/>
</dbReference>
<dbReference type="InterPro" id="IPR018392">
    <property type="entry name" value="LysM"/>
</dbReference>
<feature type="transmembrane region" description="Helical" evidence="3">
    <location>
        <begin position="495"/>
        <end position="514"/>
    </location>
</feature>
<feature type="domain" description="FimV N-terminal" evidence="5">
    <location>
        <begin position="23"/>
        <end position="128"/>
    </location>
</feature>
<dbReference type="InterPro" id="IPR038440">
    <property type="entry name" value="FimV_C_sf"/>
</dbReference>
<keyword evidence="4" id="KW-0732">Signal</keyword>
<dbReference type="CDD" id="cd00118">
    <property type="entry name" value="LysM"/>
    <property type="match status" value="1"/>
</dbReference>
<feature type="chain" id="PRO_5020751505" evidence="4">
    <location>
        <begin position="23"/>
        <end position="774"/>
    </location>
</feature>
<keyword evidence="7" id="KW-1185">Reference proteome</keyword>
<organism evidence="6 7">
    <name type="scientific">Rhodanobacter lindaniclasticus</name>
    <dbReference type="NCBI Taxonomy" id="75310"/>
    <lineage>
        <taxon>Bacteria</taxon>
        <taxon>Pseudomonadati</taxon>
        <taxon>Pseudomonadota</taxon>
        <taxon>Gammaproteobacteria</taxon>
        <taxon>Lysobacterales</taxon>
        <taxon>Rhodanobacteraceae</taxon>
        <taxon>Rhodanobacter</taxon>
    </lineage>
</organism>
<evidence type="ECO:0000256" key="3">
    <source>
        <dbReference type="SAM" id="Phobius"/>
    </source>
</evidence>
<feature type="signal peptide" evidence="4">
    <location>
        <begin position="1"/>
        <end position="22"/>
    </location>
</feature>
<keyword evidence="3" id="KW-0812">Transmembrane</keyword>
<dbReference type="Gene3D" id="3.10.350.10">
    <property type="entry name" value="LysM domain"/>
    <property type="match status" value="1"/>
</dbReference>
<feature type="compositionally biased region" description="Low complexity" evidence="2">
    <location>
        <begin position="139"/>
        <end position="178"/>
    </location>
</feature>